<evidence type="ECO:0000256" key="1">
    <source>
        <dbReference type="ARBA" id="ARBA00003787"/>
    </source>
</evidence>
<dbReference type="AlphaFoldDB" id="A0A918XXE8"/>
<dbReference type="Proteomes" id="UP000630353">
    <property type="component" value="Unassembled WGS sequence"/>
</dbReference>
<dbReference type="SUPFAM" id="SSF52091">
    <property type="entry name" value="SpoIIaa-like"/>
    <property type="match status" value="1"/>
</dbReference>
<keyword evidence="5" id="KW-1185">Reference proteome</keyword>
<sequence length="386" mass="39880">MRAATIDRAGAEAAGTLSVDSRGDALVVRLAGAWTLETALAVDAALRELAERQVRGATFDATAVTRLDSAGAWAIRRTAGRLERRGVSVEVAGLGEGLRAIFDKAALHDPTAAVEPPPRWSLLDQLEALGRRSSEGLRTGRSLLGLLGQVVVALGRVVLRPTRLRGTATVAQIEATGVTALPIVGLLCFLVGVVLAYMGALQLARFGAAVLTVNLVGISVLREIGILLTAIIVAGRSGSAFAAQIGTMKVNQEVDALETMGLSVVDVLVLPRVVALVIVLPALTVFADVAGLAGGAVICLFQLDLSTGQFLSQLAAGVTIWSFLVGLIKAPFFAVVIALVGCHNGLAVSGSAESVGRQTTRAVVESIFLVIVLNAIFAIAFAEIGI</sequence>
<comment type="caution">
    <text evidence="4">The sequence shown here is derived from an EMBL/GenBank/DDBJ whole genome shotgun (WGS) entry which is preliminary data.</text>
</comment>
<name>A0A918XXE8_9PROT</name>
<feature type="domain" description="STAS" evidence="3">
    <location>
        <begin position="15"/>
        <end position="129"/>
    </location>
</feature>
<reference evidence="4" key="2">
    <citation type="submission" date="2020-09" db="EMBL/GenBank/DDBJ databases">
        <authorList>
            <person name="Sun Q."/>
            <person name="Kim S."/>
        </authorList>
    </citation>
    <scope>NUCLEOTIDE SEQUENCE</scope>
    <source>
        <strain evidence="4">KCTC 42651</strain>
    </source>
</reference>
<keyword evidence="2" id="KW-0472">Membrane</keyword>
<dbReference type="PROSITE" id="PS50801">
    <property type="entry name" value="STAS"/>
    <property type="match status" value="1"/>
</dbReference>
<reference evidence="4" key="1">
    <citation type="journal article" date="2014" name="Int. J. Syst. Evol. Microbiol.">
        <title>Complete genome sequence of Corynebacterium casei LMG S-19264T (=DSM 44701T), isolated from a smear-ripened cheese.</title>
        <authorList>
            <consortium name="US DOE Joint Genome Institute (JGI-PGF)"/>
            <person name="Walter F."/>
            <person name="Albersmeier A."/>
            <person name="Kalinowski J."/>
            <person name="Ruckert C."/>
        </authorList>
    </citation>
    <scope>NUCLEOTIDE SEQUENCE</scope>
    <source>
        <strain evidence="4">KCTC 42651</strain>
    </source>
</reference>
<comment type="function">
    <text evidence="1">Could be part of an ABC transporter complex.</text>
</comment>
<keyword evidence="2" id="KW-1133">Transmembrane helix</keyword>
<organism evidence="4 5">
    <name type="scientific">Thalassobaculum fulvum</name>
    <dbReference type="NCBI Taxonomy" id="1633335"/>
    <lineage>
        <taxon>Bacteria</taxon>
        <taxon>Pseudomonadati</taxon>
        <taxon>Pseudomonadota</taxon>
        <taxon>Alphaproteobacteria</taxon>
        <taxon>Rhodospirillales</taxon>
        <taxon>Thalassobaculaceae</taxon>
        <taxon>Thalassobaculum</taxon>
    </lineage>
</organism>
<dbReference type="Pfam" id="PF13466">
    <property type="entry name" value="STAS_2"/>
    <property type="match status" value="1"/>
</dbReference>
<comment type="subcellular location">
    <subcellularLocation>
        <location evidence="2">Cell inner membrane</location>
        <topology evidence="2">Multi-pass membrane protein</topology>
    </subcellularLocation>
</comment>
<dbReference type="InterPro" id="IPR002645">
    <property type="entry name" value="STAS_dom"/>
</dbReference>
<accession>A0A918XXE8</accession>
<feature type="transmembrane region" description="Helical" evidence="2">
    <location>
        <begin position="362"/>
        <end position="382"/>
    </location>
</feature>
<dbReference type="NCBIfam" id="TIGR00056">
    <property type="entry name" value="MlaE family lipid ABC transporter permease subunit"/>
    <property type="match status" value="1"/>
</dbReference>
<comment type="similarity">
    <text evidence="2">Belongs to the MlaE permease family.</text>
</comment>
<dbReference type="Gene3D" id="3.30.750.24">
    <property type="entry name" value="STAS domain"/>
    <property type="match status" value="1"/>
</dbReference>
<evidence type="ECO:0000313" key="4">
    <source>
        <dbReference type="EMBL" id="GHD63757.1"/>
    </source>
</evidence>
<evidence type="ECO:0000313" key="5">
    <source>
        <dbReference type="Proteomes" id="UP000630353"/>
    </source>
</evidence>
<keyword evidence="2" id="KW-0997">Cell inner membrane</keyword>
<feature type="transmembrane region" description="Helical" evidence="2">
    <location>
        <begin position="273"/>
        <end position="303"/>
    </location>
</feature>
<feature type="transmembrane region" description="Helical" evidence="2">
    <location>
        <begin position="206"/>
        <end position="234"/>
    </location>
</feature>
<protein>
    <submittedName>
        <fullName evidence="4">Sulfate transporter</fullName>
    </submittedName>
</protein>
<feature type="transmembrane region" description="Helical" evidence="2">
    <location>
        <begin position="180"/>
        <end position="200"/>
    </location>
</feature>
<feature type="transmembrane region" description="Helical" evidence="2">
    <location>
        <begin position="315"/>
        <end position="341"/>
    </location>
</feature>
<dbReference type="GO" id="GO:0005548">
    <property type="term" value="F:phospholipid transporter activity"/>
    <property type="evidence" value="ECO:0007669"/>
    <property type="project" value="TreeGrafter"/>
</dbReference>
<evidence type="ECO:0000259" key="3">
    <source>
        <dbReference type="PROSITE" id="PS50801"/>
    </source>
</evidence>
<dbReference type="InterPro" id="IPR036513">
    <property type="entry name" value="STAS_dom_sf"/>
</dbReference>
<dbReference type="PANTHER" id="PTHR30188:SF3">
    <property type="entry name" value="ABC TRANSPORTER PERMEASE"/>
    <property type="match status" value="1"/>
</dbReference>
<keyword evidence="2" id="KW-1003">Cell membrane</keyword>
<keyword evidence="2" id="KW-0812">Transmembrane</keyword>
<proteinExistence type="inferred from homology"/>
<dbReference type="GO" id="GO:0043190">
    <property type="term" value="C:ATP-binding cassette (ABC) transporter complex"/>
    <property type="evidence" value="ECO:0007669"/>
    <property type="project" value="InterPro"/>
</dbReference>
<dbReference type="EMBL" id="BMZS01000017">
    <property type="protein sequence ID" value="GHD63757.1"/>
    <property type="molecule type" value="Genomic_DNA"/>
</dbReference>
<dbReference type="CDD" id="cd07043">
    <property type="entry name" value="STAS_anti-anti-sigma_factors"/>
    <property type="match status" value="1"/>
</dbReference>
<dbReference type="InterPro" id="IPR003453">
    <property type="entry name" value="ABC_MlaE_roteobac"/>
</dbReference>
<dbReference type="Pfam" id="PF02405">
    <property type="entry name" value="MlaE"/>
    <property type="match status" value="1"/>
</dbReference>
<gene>
    <name evidence="4" type="ORF">GCM10017083_54560</name>
</gene>
<dbReference type="InterPro" id="IPR058548">
    <property type="entry name" value="MlaB-like_STAS"/>
</dbReference>
<dbReference type="PANTHER" id="PTHR30188">
    <property type="entry name" value="ABC TRANSPORTER PERMEASE PROTEIN-RELATED"/>
    <property type="match status" value="1"/>
</dbReference>
<dbReference type="InterPro" id="IPR030802">
    <property type="entry name" value="Permease_MalE"/>
</dbReference>
<evidence type="ECO:0000256" key="2">
    <source>
        <dbReference type="RuleBase" id="RU362044"/>
    </source>
</evidence>
<dbReference type="RefSeq" id="WP_189995742.1">
    <property type="nucleotide sequence ID" value="NZ_BMZS01000017.1"/>
</dbReference>